<comment type="subunit">
    <text evidence="1">Homodimer.</text>
</comment>
<evidence type="ECO:0000256" key="5">
    <source>
        <dbReference type="ARBA" id="ARBA00052794"/>
    </source>
</evidence>
<name>A0A858Q9E3_9GAMM</name>
<dbReference type="Proteomes" id="UP000503004">
    <property type="component" value="Chromosome"/>
</dbReference>
<dbReference type="PROSITE" id="PS50862">
    <property type="entry name" value="AA_TRNA_LIGASE_II"/>
    <property type="match status" value="1"/>
</dbReference>
<dbReference type="PRINTS" id="PR00982">
    <property type="entry name" value="TRNASYNTHLYS"/>
</dbReference>
<accession>A0A858Q9E3</accession>
<evidence type="ECO:0000256" key="3">
    <source>
        <dbReference type="ARBA" id="ARBA00022741"/>
    </source>
</evidence>
<dbReference type="NCBIfam" id="TIGR00462">
    <property type="entry name" value="genX"/>
    <property type="match status" value="1"/>
</dbReference>
<evidence type="ECO:0000259" key="6">
    <source>
        <dbReference type="PROSITE" id="PS50862"/>
    </source>
</evidence>
<feature type="domain" description="Aminoacyl-transfer RNA synthetases class-II family profile" evidence="6">
    <location>
        <begin position="21"/>
        <end position="325"/>
    </location>
</feature>
<dbReference type="PANTHER" id="PTHR42918:SF6">
    <property type="entry name" value="ELONGATION FACTOR P--(R)-BETA-LYSINE LIGASE"/>
    <property type="match status" value="1"/>
</dbReference>
<dbReference type="GO" id="GO:0004824">
    <property type="term" value="F:lysine-tRNA ligase activity"/>
    <property type="evidence" value="ECO:0007669"/>
    <property type="project" value="InterPro"/>
</dbReference>
<dbReference type="InterPro" id="IPR006195">
    <property type="entry name" value="aa-tRNA-synth_II"/>
</dbReference>
<evidence type="ECO:0000256" key="4">
    <source>
        <dbReference type="ARBA" id="ARBA00022840"/>
    </source>
</evidence>
<dbReference type="InterPro" id="IPR018149">
    <property type="entry name" value="Lys-tRNA-synth_II_C"/>
</dbReference>
<protein>
    <submittedName>
        <fullName evidence="7">EF-P lysine aminoacylase GenX</fullName>
    </submittedName>
</protein>
<proteinExistence type="predicted"/>
<dbReference type="EMBL" id="CP046565">
    <property type="protein sequence ID" value="QJD30470.1"/>
    <property type="molecule type" value="Genomic_DNA"/>
</dbReference>
<evidence type="ECO:0000313" key="8">
    <source>
        <dbReference type="Proteomes" id="UP000503004"/>
    </source>
</evidence>
<dbReference type="AlphaFoldDB" id="A0A858Q9E3"/>
<gene>
    <name evidence="7" type="primary">genX</name>
    <name evidence="7" type="ORF">GNH96_11110</name>
</gene>
<sequence>MSNRAPSDWRPSCSPAMLRRRAELLRKIRQFFAEREVLEVETPLLSHGTVTDPHLSVFSTAYGGDPSQRLYLQTSPEFAMKRLLAAGTGSIYQICKAFRNEEYGRFHNPEFTLLEWYRVGFGLDELIEETDALLRMVSQATRNLAPSEHTSYRGAFLTHAGLDPLDAGLEDFADCASRHGLQEAAEIGGADRAIWLDLLFSHLVQPRLGRNRFTFVRDFPAILPSLARFKSNDERLVERVEVFLDGMELGNGFFELNDPLEQERRFDRDIAARLDAGRPVPEKDGRLLEALQAGLPDCAGIAIGVDRLLLGLNRLEAIAETLAFPLATA</sequence>
<dbReference type="GO" id="GO:0005829">
    <property type="term" value="C:cytosol"/>
    <property type="evidence" value="ECO:0007669"/>
    <property type="project" value="TreeGrafter"/>
</dbReference>
<dbReference type="RefSeq" id="WP_169603747.1">
    <property type="nucleotide sequence ID" value="NZ_CP046565.1"/>
</dbReference>
<dbReference type="PANTHER" id="PTHR42918">
    <property type="entry name" value="LYSYL-TRNA SYNTHETASE"/>
    <property type="match status" value="1"/>
</dbReference>
<dbReference type="Pfam" id="PF00152">
    <property type="entry name" value="tRNA-synt_2"/>
    <property type="match status" value="1"/>
</dbReference>
<evidence type="ECO:0000313" key="7">
    <source>
        <dbReference type="EMBL" id="QJD30470.1"/>
    </source>
</evidence>
<keyword evidence="4" id="KW-0067">ATP-binding</keyword>
<comment type="catalytic activity">
    <reaction evidence="5">
        <text>D-beta-lysine + L-lysyl-[protein] + ATP = N(6)-((3R)-3,6-diaminohexanoyl)-L-lysyl-[protein] + AMP + diphosphate + H(+)</text>
        <dbReference type="Rhea" id="RHEA:83435"/>
        <dbReference type="Rhea" id="RHEA-COMP:9752"/>
        <dbReference type="Rhea" id="RHEA-COMP:20131"/>
        <dbReference type="ChEBI" id="CHEBI:15378"/>
        <dbReference type="ChEBI" id="CHEBI:29969"/>
        <dbReference type="ChEBI" id="CHEBI:30616"/>
        <dbReference type="ChEBI" id="CHEBI:33019"/>
        <dbReference type="ChEBI" id="CHEBI:84138"/>
        <dbReference type="ChEBI" id="CHEBI:156053"/>
        <dbReference type="ChEBI" id="CHEBI:456215"/>
    </reaction>
    <physiologicalReaction direction="left-to-right" evidence="5">
        <dbReference type="Rhea" id="RHEA:83436"/>
    </physiologicalReaction>
</comment>
<dbReference type="NCBIfam" id="NF006828">
    <property type="entry name" value="PRK09350.1"/>
    <property type="match status" value="1"/>
</dbReference>
<reference evidence="8" key="1">
    <citation type="submission" date="2019-12" db="EMBL/GenBank/DDBJ databases">
        <authorList>
            <person name="Awala S.I."/>
            <person name="Rhee S.K."/>
        </authorList>
    </citation>
    <scope>NUCLEOTIDE SEQUENCE [LARGE SCALE GENOMIC DNA]</scope>
    <source>
        <strain evidence="8">IM1</strain>
    </source>
</reference>
<keyword evidence="2" id="KW-0436">Ligase</keyword>
<dbReference type="FunFam" id="3.30.930.10:FF:000017">
    <property type="entry name" value="Elongation factor P--(R)-beta-lysine ligase"/>
    <property type="match status" value="1"/>
</dbReference>
<dbReference type="KEGG" id="metu:GNH96_11110"/>
<dbReference type="SUPFAM" id="SSF55681">
    <property type="entry name" value="Class II aaRS and biotin synthetases"/>
    <property type="match status" value="1"/>
</dbReference>
<dbReference type="InterPro" id="IPR004364">
    <property type="entry name" value="Aa-tRNA-synt_II"/>
</dbReference>
<keyword evidence="8" id="KW-1185">Reference proteome</keyword>
<dbReference type="GO" id="GO:0006430">
    <property type="term" value="P:lysyl-tRNA aminoacylation"/>
    <property type="evidence" value="ECO:0007669"/>
    <property type="project" value="InterPro"/>
</dbReference>
<dbReference type="GO" id="GO:0000049">
    <property type="term" value="F:tRNA binding"/>
    <property type="evidence" value="ECO:0007669"/>
    <property type="project" value="TreeGrafter"/>
</dbReference>
<organism evidence="7 8">
    <name type="scientific">Methylococcus geothermalis</name>
    <dbReference type="NCBI Taxonomy" id="2681310"/>
    <lineage>
        <taxon>Bacteria</taxon>
        <taxon>Pseudomonadati</taxon>
        <taxon>Pseudomonadota</taxon>
        <taxon>Gammaproteobacteria</taxon>
        <taxon>Methylococcales</taxon>
        <taxon>Methylococcaceae</taxon>
        <taxon>Methylococcus</taxon>
    </lineage>
</organism>
<dbReference type="InterPro" id="IPR004525">
    <property type="entry name" value="EpmA"/>
</dbReference>
<dbReference type="Gene3D" id="3.30.930.10">
    <property type="entry name" value="Bira Bifunctional Protein, Domain 2"/>
    <property type="match status" value="1"/>
</dbReference>
<dbReference type="InterPro" id="IPR045864">
    <property type="entry name" value="aa-tRNA-synth_II/BPL/LPL"/>
</dbReference>
<dbReference type="GO" id="GO:0005524">
    <property type="term" value="F:ATP binding"/>
    <property type="evidence" value="ECO:0007669"/>
    <property type="project" value="UniProtKB-KW"/>
</dbReference>
<evidence type="ECO:0000256" key="1">
    <source>
        <dbReference type="ARBA" id="ARBA00011738"/>
    </source>
</evidence>
<evidence type="ECO:0000256" key="2">
    <source>
        <dbReference type="ARBA" id="ARBA00022598"/>
    </source>
</evidence>
<keyword evidence="3" id="KW-0547">Nucleotide-binding</keyword>